<evidence type="ECO:0000313" key="6">
    <source>
        <dbReference type="Proteomes" id="UP000309676"/>
    </source>
</evidence>
<dbReference type="GO" id="GO:1901135">
    <property type="term" value="P:carbohydrate derivative metabolic process"/>
    <property type="evidence" value="ECO:0007669"/>
    <property type="project" value="UniProtKB-ARBA"/>
</dbReference>
<dbReference type="PANTHER" id="PTHR13170:SF16">
    <property type="entry name" value="PROTEIN O-GLCNACASE"/>
    <property type="match status" value="1"/>
</dbReference>
<dbReference type="InterPro" id="IPR011496">
    <property type="entry name" value="O-GlcNAcase_cat"/>
</dbReference>
<evidence type="ECO:0000256" key="2">
    <source>
        <dbReference type="ARBA" id="ARBA00023295"/>
    </source>
</evidence>
<keyword evidence="1 3" id="KW-0378">Hydrolase</keyword>
<dbReference type="GO" id="GO:0015929">
    <property type="term" value="F:hexosaminidase activity"/>
    <property type="evidence" value="ECO:0007669"/>
    <property type="project" value="UniProtKB-ARBA"/>
</dbReference>
<feature type="active site" description="Proton donor" evidence="3">
    <location>
        <position position="329"/>
    </location>
</feature>
<reference evidence="5 6" key="1">
    <citation type="submission" date="2019-05" db="EMBL/GenBank/DDBJ databases">
        <authorList>
            <person name="Narsing Rao M.P."/>
            <person name="Li W.J."/>
        </authorList>
    </citation>
    <scope>NUCLEOTIDE SEQUENCE [LARGE SCALE GENOMIC DNA]</scope>
    <source>
        <strain evidence="5 6">SYSU_K30003</strain>
    </source>
</reference>
<dbReference type="Pfam" id="PF02838">
    <property type="entry name" value="Glyco_hydro_20b"/>
    <property type="match status" value="1"/>
</dbReference>
<protein>
    <recommendedName>
        <fullName evidence="4">GH84 domain-containing protein</fullName>
    </recommendedName>
</protein>
<dbReference type="Proteomes" id="UP000309676">
    <property type="component" value="Unassembled WGS sequence"/>
</dbReference>
<proteinExistence type="inferred from homology"/>
<dbReference type="EMBL" id="VCIW01000001">
    <property type="protein sequence ID" value="TLS53881.1"/>
    <property type="molecule type" value="Genomic_DNA"/>
</dbReference>
<name>A0A5R9GDP4_9BACL</name>
<feature type="domain" description="GH84" evidence="4">
    <location>
        <begin position="205"/>
        <end position="455"/>
    </location>
</feature>
<keyword evidence="2 3" id="KW-0326">Glycosidase</keyword>
<dbReference type="InterPro" id="IPR015882">
    <property type="entry name" value="HEX_bac_N"/>
</dbReference>
<evidence type="ECO:0000256" key="1">
    <source>
        <dbReference type="ARBA" id="ARBA00022801"/>
    </source>
</evidence>
<dbReference type="Pfam" id="PF07555">
    <property type="entry name" value="NAGidase"/>
    <property type="match status" value="1"/>
</dbReference>
<evidence type="ECO:0000313" key="5">
    <source>
        <dbReference type="EMBL" id="TLS53881.1"/>
    </source>
</evidence>
<accession>A0A5R9GDP4</accession>
<organism evidence="5 6">
    <name type="scientific">Paenibacillus antri</name>
    <dbReference type="NCBI Taxonomy" id="2582848"/>
    <lineage>
        <taxon>Bacteria</taxon>
        <taxon>Bacillati</taxon>
        <taxon>Bacillota</taxon>
        <taxon>Bacilli</taxon>
        <taxon>Bacillales</taxon>
        <taxon>Paenibacillaceae</taxon>
        <taxon>Paenibacillus</taxon>
    </lineage>
</organism>
<dbReference type="AlphaFoldDB" id="A0A5R9GDP4"/>
<dbReference type="GO" id="GO:0005975">
    <property type="term" value="P:carbohydrate metabolic process"/>
    <property type="evidence" value="ECO:0007669"/>
    <property type="project" value="UniProtKB-ARBA"/>
</dbReference>
<dbReference type="SUPFAM" id="SSF51445">
    <property type="entry name" value="(Trans)glycosidases"/>
    <property type="match status" value="1"/>
</dbReference>
<gene>
    <name evidence="5" type="ORF">FE782_00545</name>
</gene>
<sequence>MGREGVNHMNGFRVILRRWRMTMMFLSKHRVFHVLLYITFIVGLCTPAAPNAANATPVVPLPRVSPPPQSMESNGASITLPKQAKLVFGMGADLTAVALVRETLENHGVRINDKAGNFEIYVGGPEETPESEGILAKLGREGPEALPADGYVLAIERSQGIKIVLSGKDATGTYYAALTMSQLIQRQGESVRLPAVYIRDYPNFPFRGGEESFYGPQWSWEDRYDQVDFLSEHKMNYFFYGPAEDDRTTGRAWRDLYPPEELEKFRRLVEYSRAKHVNFLYRIGPESPQIGGSALGICHARTADRDALIQRLEQMYSIGVRTFVISWDDVTETFTCEEDAQRYGSGPIALATAQAEVLNDIQERFFDVFPDVERGITIPSQYWLNEPTPYRSTFDELVTESMDFYWTGPHVMSLRWKSRSRMSLLRNRHSLVTDFLSSIIIRSTIITGIDYCSAR</sequence>
<comment type="similarity">
    <text evidence="3">Belongs to the glycosyl hydrolase 84 family.</text>
</comment>
<dbReference type="Gene3D" id="3.20.20.80">
    <property type="entry name" value="Glycosidases"/>
    <property type="match status" value="1"/>
</dbReference>
<dbReference type="InterPro" id="IPR051822">
    <property type="entry name" value="Glycosyl_Hydrolase_84"/>
</dbReference>
<dbReference type="PANTHER" id="PTHR13170">
    <property type="entry name" value="O-GLCNACASE"/>
    <property type="match status" value="1"/>
</dbReference>
<dbReference type="PROSITE" id="PS52009">
    <property type="entry name" value="GH84"/>
    <property type="match status" value="1"/>
</dbReference>
<dbReference type="InterPro" id="IPR029018">
    <property type="entry name" value="Hex-like_dom2"/>
</dbReference>
<keyword evidence="6" id="KW-1185">Reference proteome</keyword>
<comment type="caution">
    <text evidence="5">The sequence shown here is derived from an EMBL/GenBank/DDBJ whole genome shotgun (WGS) entry which is preliminary data.</text>
</comment>
<evidence type="ECO:0000256" key="3">
    <source>
        <dbReference type="PROSITE-ProRule" id="PRU01353"/>
    </source>
</evidence>
<evidence type="ECO:0000259" key="4">
    <source>
        <dbReference type="PROSITE" id="PS52009"/>
    </source>
</evidence>
<dbReference type="SUPFAM" id="SSF55545">
    <property type="entry name" value="beta-N-acetylhexosaminidase-like domain"/>
    <property type="match status" value="1"/>
</dbReference>
<dbReference type="Gene3D" id="3.30.379.10">
    <property type="entry name" value="Chitobiase/beta-hexosaminidase domain 2-like"/>
    <property type="match status" value="1"/>
</dbReference>
<dbReference type="InterPro" id="IPR017853">
    <property type="entry name" value="GH"/>
</dbReference>